<dbReference type="CDD" id="cd01948">
    <property type="entry name" value="EAL"/>
    <property type="match status" value="1"/>
</dbReference>
<keyword evidence="2" id="KW-0472">Membrane</keyword>
<dbReference type="OrthoDB" id="23692at2"/>
<proteinExistence type="predicted"/>
<dbReference type="NCBIfam" id="TIGR00254">
    <property type="entry name" value="GGDEF"/>
    <property type="match status" value="1"/>
</dbReference>
<dbReference type="InterPro" id="IPR029787">
    <property type="entry name" value="Nucleotide_cyclase"/>
</dbReference>
<reference evidence="7 8" key="1">
    <citation type="submission" date="2016-12" db="EMBL/GenBank/DDBJ databases">
        <title>Draft genome of Tersicoccus phoenicis 1P05MA.</title>
        <authorList>
            <person name="Nakajima Y."/>
            <person name="Yoshizawa S."/>
            <person name="Nakamura K."/>
            <person name="Ogura Y."/>
            <person name="Hayashi T."/>
            <person name="Kogure K."/>
        </authorList>
    </citation>
    <scope>NUCLEOTIDE SEQUENCE [LARGE SCALE GENOMIC DNA]</scope>
    <source>
        <strain evidence="7 8">1p05MA</strain>
    </source>
</reference>
<dbReference type="InterPro" id="IPR000160">
    <property type="entry name" value="GGDEF_dom"/>
</dbReference>
<dbReference type="Gene3D" id="3.30.70.270">
    <property type="match status" value="1"/>
</dbReference>
<dbReference type="Pfam" id="PF00672">
    <property type="entry name" value="HAMP"/>
    <property type="match status" value="1"/>
</dbReference>
<dbReference type="InterPro" id="IPR003660">
    <property type="entry name" value="HAMP_dom"/>
</dbReference>
<keyword evidence="2" id="KW-1133">Transmembrane helix</keyword>
<dbReference type="InterPro" id="IPR001633">
    <property type="entry name" value="EAL_dom"/>
</dbReference>
<protein>
    <recommendedName>
        <fullName evidence="9">Diguanylate phosphodiesterase</fullName>
    </recommendedName>
</protein>
<dbReference type="Gene3D" id="6.10.340.10">
    <property type="match status" value="1"/>
</dbReference>
<dbReference type="Pfam" id="PF00990">
    <property type="entry name" value="GGDEF"/>
    <property type="match status" value="1"/>
</dbReference>
<accession>A0A1R1L6E4</accession>
<evidence type="ECO:0000256" key="2">
    <source>
        <dbReference type="ARBA" id="ARBA00022989"/>
    </source>
</evidence>
<dbReference type="Pfam" id="PF00563">
    <property type="entry name" value="EAL"/>
    <property type="match status" value="1"/>
</dbReference>
<dbReference type="SUPFAM" id="SSF55073">
    <property type="entry name" value="Nucleotide cyclase"/>
    <property type="match status" value="1"/>
</dbReference>
<comment type="caution">
    <text evidence="7">The sequence shown here is derived from an EMBL/GenBank/DDBJ whole genome shotgun (WGS) entry which is preliminary data.</text>
</comment>
<dbReference type="Proteomes" id="UP000187085">
    <property type="component" value="Unassembled WGS sequence"/>
</dbReference>
<keyword evidence="3" id="KW-0175">Coiled coil</keyword>
<evidence type="ECO:0000256" key="1">
    <source>
        <dbReference type="ARBA" id="ARBA00022692"/>
    </source>
</evidence>
<dbReference type="PROSITE" id="PS50883">
    <property type="entry name" value="EAL"/>
    <property type="match status" value="1"/>
</dbReference>
<dbReference type="SUPFAM" id="SSF141868">
    <property type="entry name" value="EAL domain-like"/>
    <property type="match status" value="1"/>
</dbReference>
<evidence type="ECO:0008006" key="9">
    <source>
        <dbReference type="Google" id="ProtNLM"/>
    </source>
</evidence>
<gene>
    <name evidence="7" type="ORF">BKD30_14865</name>
</gene>
<dbReference type="SMART" id="SM00267">
    <property type="entry name" value="GGDEF"/>
    <property type="match status" value="1"/>
</dbReference>
<dbReference type="PANTHER" id="PTHR44757">
    <property type="entry name" value="DIGUANYLATE CYCLASE DGCP"/>
    <property type="match status" value="1"/>
</dbReference>
<name>A0A1R1L6E4_9MICC</name>
<sequence length="517" mass="55912">MTGDPGSGRLDALIDGLIRISSGDLATRLPVSDARDEIDALTAGINLLAEELQSMYGDLENRVAERTVELQRARAELQRLVDTDDLTGLASRRLLLERLGEAVHGAPSPDPALVVLDLDDFRLINDSLGHSVGDAVLLHVASRLRGVIEPGQLISRLGGDEFAILVPSGGIDAGLATAHRALDVLEERVMIGPLNVGVDATAGLCVGGPGTAVEDMLRDADTAMNQAKTEGKGRVSVFTPSMHRAARERMNLVSELRRALALDELEAFYQPIVDLRTDRVAGAEALVRWRHPVRGLLAPDTFLDAAEEGGLMVELGRWMLATVIGQIGRWTRELTLPDSFRVHVNISPSELRHGDLAGYATALLRQEGVPGARLTLEITEALLVTRDHVVDENMAALRAIGIPLEIDDFGTGYSSISYLQSIPAQNAKIDRSLTQELLSQDRQCRFVGAILDLIHTAGMGAVAEGVEERAQADVLRSLHCEYAQGYYFSRPVPAETMRGFLTGSRQLPGTADDVRWA</sequence>
<evidence type="ECO:0000259" key="4">
    <source>
        <dbReference type="PROSITE" id="PS50883"/>
    </source>
</evidence>
<evidence type="ECO:0000313" key="8">
    <source>
        <dbReference type="Proteomes" id="UP000187085"/>
    </source>
</evidence>
<keyword evidence="8" id="KW-1185">Reference proteome</keyword>
<evidence type="ECO:0000259" key="6">
    <source>
        <dbReference type="PROSITE" id="PS50887"/>
    </source>
</evidence>
<dbReference type="EMBL" id="MRDE01000083">
    <property type="protein sequence ID" value="OMH22989.1"/>
    <property type="molecule type" value="Genomic_DNA"/>
</dbReference>
<evidence type="ECO:0000313" key="7">
    <source>
        <dbReference type="EMBL" id="OMH22989.1"/>
    </source>
</evidence>
<dbReference type="PROSITE" id="PS50885">
    <property type="entry name" value="HAMP"/>
    <property type="match status" value="1"/>
</dbReference>
<evidence type="ECO:0000259" key="5">
    <source>
        <dbReference type="PROSITE" id="PS50885"/>
    </source>
</evidence>
<feature type="domain" description="EAL" evidence="4">
    <location>
        <begin position="249"/>
        <end position="505"/>
    </location>
</feature>
<dbReference type="GO" id="GO:0007165">
    <property type="term" value="P:signal transduction"/>
    <property type="evidence" value="ECO:0007669"/>
    <property type="project" value="InterPro"/>
</dbReference>
<dbReference type="SMART" id="SM00304">
    <property type="entry name" value="HAMP"/>
    <property type="match status" value="1"/>
</dbReference>
<feature type="domain" description="HAMP" evidence="5">
    <location>
        <begin position="4"/>
        <end position="57"/>
    </location>
</feature>
<feature type="domain" description="GGDEF" evidence="6">
    <location>
        <begin position="109"/>
        <end position="240"/>
    </location>
</feature>
<dbReference type="PANTHER" id="PTHR44757:SF2">
    <property type="entry name" value="BIOFILM ARCHITECTURE MAINTENANCE PROTEIN MBAA"/>
    <property type="match status" value="1"/>
</dbReference>
<feature type="coiled-coil region" evidence="3">
    <location>
        <begin position="31"/>
        <end position="83"/>
    </location>
</feature>
<evidence type="ECO:0000256" key="3">
    <source>
        <dbReference type="SAM" id="Coils"/>
    </source>
</evidence>
<organism evidence="7 8">
    <name type="scientific">Tersicoccus phoenicis</name>
    <dbReference type="NCBI Taxonomy" id="554083"/>
    <lineage>
        <taxon>Bacteria</taxon>
        <taxon>Bacillati</taxon>
        <taxon>Actinomycetota</taxon>
        <taxon>Actinomycetes</taxon>
        <taxon>Micrococcales</taxon>
        <taxon>Micrococcaceae</taxon>
        <taxon>Tersicoccus</taxon>
    </lineage>
</organism>
<dbReference type="AlphaFoldDB" id="A0A1R1L6E4"/>
<dbReference type="SMART" id="SM00052">
    <property type="entry name" value="EAL"/>
    <property type="match status" value="1"/>
</dbReference>
<dbReference type="InterPro" id="IPR052155">
    <property type="entry name" value="Biofilm_reg_signaling"/>
</dbReference>
<dbReference type="InterPro" id="IPR043128">
    <property type="entry name" value="Rev_trsase/Diguanyl_cyclase"/>
</dbReference>
<keyword evidence="1" id="KW-0812">Transmembrane</keyword>
<dbReference type="STRING" id="554083.BKD30_14865"/>
<dbReference type="CDD" id="cd01949">
    <property type="entry name" value="GGDEF"/>
    <property type="match status" value="1"/>
</dbReference>
<dbReference type="GO" id="GO:0016020">
    <property type="term" value="C:membrane"/>
    <property type="evidence" value="ECO:0007669"/>
    <property type="project" value="InterPro"/>
</dbReference>
<dbReference type="Gene3D" id="3.20.20.450">
    <property type="entry name" value="EAL domain"/>
    <property type="match status" value="1"/>
</dbReference>
<dbReference type="PROSITE" id="PS50887">
    <property type="entry name" value="GGDEF"/>
    <property type="match status" value="1"/>
</dbReference>
<dbReference type="RefSeq" id="WP_076705859.1">
    <property type="nucleotide sequence ID" value="NZ_MRDE01000083.1"/>
</dbReference>
<dbReference type="SUPFAM" id="SSF158472">
    <property type="entry name" value="HAMP domain-like"/>
    <property type="match status" value="1"/>
</dbReference>
<dbReference type="InterPro" id="IPR035919">
    <property type="entry name" value="EAL_sf"/>
</dbReference>
<dbReference type="CDD" id="cd06225">
    <property type="entry name" value="HAMP"/>
    <property type="match status" value="1"/>
</dbReference>